<proteinExistence type="predicted"/>
<name>A0A098E8C4_9ZZZZ</name>
<accession>A0A098E8C4</accession>
<reference evidence="1" key="1">
    <citation type="submission" date="2014-09" db="EMBL/GenBank/DDBJ databases">
        <authorList>
            <person name="Probst J Alexander"/>
        </authorList>
    </citation>
    <scope>NUCLEOTIDE SEQUENCE</scope>
</reference>
<protein>
    <submittedName>
        <fullName evidence="1">Uncharacterized protein</fullName>
    </submittedName>
</protein>
<organism evidence="1">
    <name type="scientific">groundwater metagenome</name>
    <dbReference type="NCBI Taxonomy" id="717931"/>
    <lineage>
        <taxon>unclassified sequences</taxon>
        <taxon>metagenomes</taxon>
        <taxon>ecological metagenomes</taxon>
    </lineage>
</organism>
<dbReference type="EMBL" id="CCXY01000038">
    <property type="protein sequence ID" value="CEG11235.1"/>
    <property type="molecule type" value="Genomic_DNA"/>
</dbReference>
<sequence length="617" mass="71013">MSKFCLFIYCHNSNGSFLVIPLHPVEQIIHRRIQILQSMNKIRQKTENRLRGNRIDGILKKISNLVNWSNEVDKTVLKEIVNEGHPESALARIKILKSHKESYKVLLATLKKITNDLSGQEITPHTDAASLFLEFARNKKLWMHINERDRNTLIKDPIIAKTISKGDQDLLDILVTDRIIKYIKNGKITFIRSYKFQDIYSFIKSVSLKDSERNIDQKTLTQLQTGNFPIDVEPLTKMAINKTEINEEDDLEEGVFSNKIPFKDVVTHVSRLVKEHNPERFDEQIKIFKEETDNMFSMEYNEDEFYQHFYNAIGFLGRNLRYTDSNEFQNNRYFIQRYVNDRSLDLELSFMWKTLRDILGYSESAIIIDTMGIDSRRKSIFADYHGRYHTIGFADLRAISLSMFPVFSTNCKSTDSEAMNIMEILNHANLVLSGNLKIYTGNGHTTSCASAAMAFLSHKVIAAGRITHKPNPLSKYKIRQLKNRIDIMNKVGKILRTDGDLGRIISSRKHIYVDGVNVRGLIEDLGALILWNVAKARLDIDNICQLVETSNRLKRVVRIIERGVTRAHNPNISIYLKSSELILCMCMLMNISTHHSSDGKKPTSKASLQTISFFTPN</sequence>
<evidence type="ECO:0000313" key="1">
    <source>
        <dbReference type="EMBL" id="CEG11235.1"/>
    </source>
</evidence>
<dbReference type="AlphaFoldDB" id="A0A098E8C4"/>
<gene>
    <name evidence="1" type="ORF">MSIBF_A1320019</name>
</gene>